<evidence type="ECO:0000256" key="6">
    <source>
        <dbReference type="ARBA" id="ARBA00022989"/>
    </source>
</evidence>
<dbReference type="EMBL" id="MGJT01000005">
    <property type="protein sequence ID" value="OGN13557.1"/>
    <property type="molecule type" value="Genomic_DNA"/>
</dbReference>
<protein>
    <recommendedName>
        <fullName evidence="11">Amino acid transporter transmembrane domain-containing protein</fullName>
    </recommendedName>
</protein>
<gene>
    <name evidence="9" type="ORF">A3C71_02610</name>
</gene>
<feature type="transmembrane region" description="Helical" evidence="8">
    <location>
        <begin position="133"/>
        <end position="154"/>
    </location>
</feature>
<keyword evidence="5 8" id="KW-0812">Transmembrane</keyword>
<feature type="transmembrane region" description="Helical" evidence="8">
    <location>
        <begin position="202"/>
        <end position="224"/>
    </location>
</feature>
<dbReference type="GO" id="GO:0005886">
    <property type="term" value="C:plasma membrane"/>
    <property type="evidence" value="ECO:0007669"/>
    <property type="project" value="UniProtKB-SubCell"/>
</dbReference>
<reference evidence="9 10" key="1">
    <citation type="journal article" date="2016" name="Nat. Commun.">
        <title>Thousands of microbial genomes shed light on interconnected biogeochemical processes in an aquifer system.</title>
        <authorList>
            <person name="Anantharaman K."/>
            <person name="Brown C.T."/>
            <person name="Hug L.A."/>
            <person name="Sharon I."/>
            <person name="Castelle C.J."/>
            <person name="Probst A.J."/>
            <person name="Thomas B.C."/>
            <person name="Singh A."/>
            <person name="Wilkins M.J."/>
            <person name="Karaoz U."/>
            <person name="Brodie E.L."/>
            <person name="Williams K.H."/>
            <person name="Hubbard S.S."/>
            <person name="Banfield J.F."/>
        </authorList>
    </citation>
    <scope>NUCLEOTIDE SEQUENCE [LARGE SCALE GENOMIC DNA]</scope>
</reference>
<name>A0A1F8FK56_9BACT</name>
<evidence type="ECO:0000256" key="1">
    <source>
        <dbReference type="ARBA" id="ARBA00004429"/>
    </source>
</evidence>
<organism evidence="9 10">
    <name type="scientific">Candidatus Yanofskybacteria bacterium RIFCSPHIGHO2_02_FULL_43_15c</name>
    <dbReference type="NCBI Taxonomy" id="1802679"/>
    <lineage>
        <taxon>Bacteria</taxon>
        <taxon>Candidatus Yanofskyibacteriota</taxon>
    </lineage>
</organism>
<dbReference type="Gene3D" id="1.20.1740.10">
    <property type="entry name" value="Amino acid/polyamine transporter I"/>
    <property type="match status" value="1"/>
</dbReference>
<dbReference type="GO" id="GO:0003333">
    <property type="term" value="P:amino acid transmembrane transport"/>
    <property type="evidence" value="ECO:0007669"/>
    <property type="project" value="InterPro"/>
</dbReference>
<sequence>MGGVIGVGIFGVPFVFAKAGFLTGFFFLIGLTFLVLTINLAYGEVILRTDKPHQLVGYADIYLGDFAKKITFFAFVLGIYSALLAYIVVAGEFLTNIVSLKFYFSPTALGTLFFTAGAIAVAAGFKTVTKIDFWAVLFYVAAVLGVSIWGLPHLDFSNFDLFHKEFWFLPYGVILFALTGMSSIVLQREVLEGKEFLLKKSIWWGTLLPAVIYLLLALVVVGISGEATSTEAVAGLLPFLGQKIIILGSLFGLVAMFTSFVNLSRVLQESFAFDWHLPKFWAWFFALFPPFLIFLFGVRDFINIIGLAGSLSIGLLSIIFILIYGKVKKLGHRIPEYSLNFPRWFWYLAMLLFSIGVVLALIK</sequence>
<evidence type="ECO:0000256" key="3">
    <source>
        <dbReference type="ARBA" id="ARBA00022475"/>
    </source>
</evidence>
<comment type="caution">
    <text evidence="9">The sequence shown here is derived from an EMBL/GenBank/DDBJ whole genome shotgun (WGS) entry which is preliminary data.</text>
</comment>
<feature type="transmembrane region" description="Helical" evidence="8">
    <location>
        <begin position="344"/>
        <end position="362"/>
    </location>
</feature>
<dbReference type="PANTHER" id="PTHR32195:SF26">
    <property type="entry name" value="TRYPTOPHAN OR TYROSINE TRANSPORTER PROTEIN"/>
    <property type="match status" value="1"/>
</dbReference>
<dbReference type="InterPro" id="IPR018227">
    <property type="entry name" value="Amino_acid_transport_2"/>
</dbReference>
<feature type="transmembrane region" description="Helical" evidence="8">
    <location>
        <begin position="166"/>
        <end position="186"/>
    </location>
</feature>
<keyword evidence="2" id="KW-0813">Transport</keyword>
<accession>A0A1F8FK56</accession>
<feature type="transmembrane region" description="Helical" evidence="8">
    <location>
        <begin position="244"/>
        <end position="268"/>
    </location>
</feature>
<dbReference type="AlphaFoldDB" id="A0A1F8FK56"/>
<evidence type="ECO:0000256" key="7">
    <source>
        <dbReference type="ARBA" id="ARBA00023136"/>
    </source>
</evidence>
<evidence type="ECO:0008006" key="11">
    <source>
        <dbReference type="Google" id="ProtNLM"/>
    </source>
</evidence>
<evidence type="ECO:0000313" key="10">
    <source>
        <dbReference type="Proteomes" id="UP000178197"/>
    </source>
</evidence>
<evidence type="ECO:0000256" key="5">
    <source>
        <dbReference type="ARBA" id="ARBA00022692"/>
    </source>
</evidence>
<feature type="transmembrane region" description="Helical" evidence="8">
    <location>
        <begin position="304"/>
        <end position="324"/>
    </location>
</feature>
<evidence type="ECO:0000256" key="4">
    <source>
        <dbReference type="ARBA" id="ARBA00022519"/>
    </source>
</evidence>
<dbReference type="Proteomes" id="UP000178197">
    <property type="component" value="Unassembled WGS sequence"/>
</dbReference>
<proteinExistence type="predicted"/>
<feature type="transmembrane region" description="Helical" evidence="8">
    <location>
        <begin position="70"/>
        <end position="90"/>
    </location>
</feature>
<feature type="transmembrane region" description="Helical" evidence="8">
    <location>
        <begin position="280"/>
        <end position="298"/>
    </location>
</feature>
<keyword evidence="6 8" id="KW-1133">Transmembrane helix</keyword>
<evidence type="ECO:0000256" key="2">
    <source>
        <dbReference type="ARBA" id="ARBA00022448"/>
    </source>
</evidence>
<dbReference type="PANTHER" id="PTHR32195">
    <property type="entry name" value="OS07G0662800 PROTEIN"/>
    <property type="match status" value="1"/>
</dbReference>
<evidence type="ECO:0000256" key="8">
    <source>
        <dbReference type="SAM" id="Phobius"/>
    </source>
</evidence>
<keyword evidence="3" id="KW-1003">Cell membrane</keyword>
<comment type="subcellular location">
    <subcellularLocation>
        <location evidence="1">Cell inner membrane</location>
        <topology evidence="1">Multi-pass membrane protein</topology>
    </subcellularLocation>
</comment>
<dbReference type="Pfam" id="PF03222">
    <property type="entry name" value="Trp_Tyr_perm"/>
    <property type="match status" value="1"/>
</dbReference>
<keyword evidence="7 8" id="KW-0472">Membrane</keyword>
<keyword evidence="4" id="KW-0997">Cell inner membrane</keyword>
<evidence type="ECO:0000313" key="9">
    <source>
        <dbReference type="EMBL" id="OGN13557.1"/>
    </source>
</evidence>
<feature type="transmembrane region" description="Helical" evidence="8">
    <location>
        <begin position="102"/>
        <end position="121"/>
    </location>
</feature>
<feature type="transmembrane region" description="Helical" evidence="8">
    <location>
        <begin position="20"/>
        <end position="42"/>
    </location>
</feature>